<reference evidence="3 4" key="1">
    <citation type="submission" date="2014-03" db="EMBL/GenBank/DDBJ databases">
        <title>Genome sequence of Clostridium litorale W6, DSM 5388.</title>
        <authorList>
            <person name="Poehlein A."/>
            <person name="Jagirdar A."/>
            <person name="Khonsari B."/>
            <person name="Chibani C.M."/>
            <person name="Gutierrez Gutierrez D.A."/>
            <person name="Davydova E."/>
            <person name="Alghaithi H.S."/>
            <person name="Nair K.P."/>
            <person name="Dhamotharan K."/>
            <person name="Chandran L."/>
            <person name="G W."/>
            <person name="Daniel R."/>
        </authorList>
    </citation>
    <scope>NUCLEOTIDE SEQUENCE [LARGE SCALE GENOMIC DNA]</scope>
    <source>
        <strain evidence="3 4">W6</strain>
    </source>
</reference>
<evidence type="ECO:0000313" key="4">
    <source>
        <dbReference type="Proteomes" id="UP000027946"/>
    </source>
</evidence>
<keyword evidence="4" id="KW-1185">Reference proteome</keyword>
<feature type="transmembrane region" description="Helical" evidence="1">
    <location>
        <begin position="223"/>
        <end position="241"/>
    </location>
</feature>
<feature type="transmembrane region" description="Helical" evidence="1">
    <location>
        <begin position="279"/>
        <end position="297"/>
    </location>
</feature>
<feature type="transmembrane region" description="Helical" evidence="1">
    <location>
        <begin position="78"/>
        <end position="95"/>
    </location>
</feature>
<dbReference type="AlphaFoldDB" id="A0A069RDP9"/>
<feature type="transmembrane region" description="Helical" evidence="1">
    <location>
        <begin position="200"/>
        <end position="217"/>
    </location>
</feature>
<feature type="transmembrane region" description="Helical" evidence="1">
    <location>
        <begin position="304"/>
        <end position="319"/>
    </location>
</feature>
<sequence>MEKRKINKKLHTFIKGEVEEYQNRDIIDESQHAQIMDIYEVSGENNFVKIVVTIGAVLVGLGFMSFIASNWEQLSKPVKFSVVMVAFLVSMYASYRLEDEYPKISVSMLYISSLIFGSGIFLNGQTFNYGGHFSSAFLLWGIGIIPMAAFFSDRILFVFSQILVIVYLGGRFEFWNMAYPIIILIPAYYYLNRYIENSKIGTFFTNLLLVNFIIYMADRYNAEGVYTTLLIFAAGAAMYYIPIALNKNIFRVEGIIFMGISGIMLTYKDMWADLSYVSRPNTVAVIFGILLIAWFLWLASRPHVSAVVFICIIIFRYYFDTFYDFMPKSLFFMVGGLVLLGFGYYIENMRKRGEADGE</sequence>
<evidence type="ECO:0000256" key="1">
    <source>
        <dbReference type="SAM" id="Phobius"/>
    </source>
</evidence>
<dbReference type="eggNOG" id="COG4872">
    <property type="taxonomic scope" value="Bacteria"/>
</dbReference>
<dbReference type="Pfam" id="PF09925">
    <property type="entry name" value="DUF2157"/>
    <property type="match status" value="1"/>
</dbReference>
<proteinExistence type="predicted"/>
<feature type="transmembrane region" description="Helical" evidence="1">
    <location>
        <begin position="136"/>
        <end position="168"/>
    </location>
</feature>
<name>A0A069RDP9_PEPLI</name>
<keyword evidence="1" id="KW-0812">Transmembrane</keyword>
<feature type="transmembrane region" description="Helical" evidence="1">
    <location>
        <begin position="47"/>
        <end position="66"/>
    </location>
</feature>
<evidence type="ECO:0000259" key="2">
    <source>
        <dbReference type="Pfam" id="PF09925"/>
    </source>
</evidence>
<organism evidence="3 4">
    <name type="scientific">Peptoclostridium litorale DSM 5388</name>
    <dbReference type="NCBI Taxonomy" id="1121324"/>
    <lineage>
        <taxon>Bacteria</taxon>
        <taxon>Bacillati</taxon>
        <taxon>Bacillota</taxon>
        <taxon>Clostridia</taxon>
        <taxon>Peptostreptococcales</taxon>
        <taxon>Peptoclostridiaceae</taxon>
        <taxon>Peptoclostridium</taxon>
    </lineage>
</organism>
<feature type="transmembrane region" description="Helical" evidence="1">
    <location>
        <begin position="174"/>
        <end position="191"/>
    </location>
</feature>
<feature type="domain" description="DUF2157" evidence="2">
    <location>
        <begin position="20"/>
        <end position="156"/>
    </location>
</feature>
<dbReference type="EMBL" id="JJMM01000023">
    <property type="protein sequence ID" value="KDR94335.1"/>
    <property type="molecule type" value="Genomic_DNA"/>
</dbReference>
<feature type="transmembrane region" description="Helical" evidence="1">
    <location>
        <begin position="107"/>
        <end position="124"/>
    </location>
</feature>
<comment type="caution">
    <text evidence="3">The sequence shown here is derived from an EMBL/GenBank/DDBJ whole genome shotgun (WGS) entry which is preliminary data.</text>
</comment>
<dbReference type="OrthoDB" id="5351773at2"/>
<dbReference type="InterPro" id="IPR018677">
    <property type="entry name" value="DUF2157"/>
</dbReference>
<keyword evidence="1" id="KW-0472">Membrane</keyword>
<protein>
    <recommendedName>
        <fullName evidence="2">DUF2157 domain-containing protein</fullName>
    </recommendedName>
</protein>
<dbReference type="Proteomes" id="UP000027946">
    <property type="component" value="Unassembled WGS sequence"/>
</dbReference>
<gene>
    <name evidence="3" type="ORF">CLIT_24c00990</name>
</gene>
<feature type="transmembrane region" description="Helical" evidence="1">
    <location>
        <begin position="325"/>
        <end position="346"/>
    </location>
</feature>
<evidence type="ECO:0000313" key="3">
    <source>
        <dbReference type="EMBL" id="KDR94335.1"/>
    </source>
</evidence>
<dbReference type="STRING" id="1121324.CLIT_24c00990"/>
<keyword evidence="1" id="KW-1133">Transmembrane helix</keyword>
<accession>A0A069RDP9</accession>
<dbReference type="RefSeq" id="WP_038267419.1">
    <property type="nucleotide sequence ID" value="NZ_FSRH01000014.1"/>
</dbReference>